<evidence type="ECO:0000313" key="4">
    <source>
        <dbReference type="EMBL" id="HJC23177.1"/>
    </source>
</evidence>
<organism evidence="4 5">
    <name type="scientific">Candidatus Eisenbergiella merdavium</name>
    <dbReference type="NCBI Taxonomy" id="2838551"/>
    <lineage>
        <taxon>Bacteria</taxon>
        <taxon>Bacillati</taxon>
        <taxon>Bacillota</taxon>
        <taxon>Clostridia</taxon>
        <taxon>Lachnospirales</taxon>
        <taxon>Lachnospiraceae</taxon>
        <taxon>Eisenbergiella</taxon>
    </lineage>
</organism>
<evidence type="ECO:0000259" key="3">
    <source>
        <dbReference type="PROSITE" id="PS50902"/>
    </source>
</evidence>
<proteinExistence type="predicted"/>
<feature type="region of interest" description="Disordered" evidence="1">
    <location>
        <begin position="21"/>
        <end position="74"/>
    </location>
</feature>
<evidence type="ECO:0000256" key="2">
    <source>
        <dbReference type="SAM" id="SignalP"/>
    </source>
</evidence>
<accession>A0A9D2SQ74</accession>
<dbReference type="EMBL" id="DWWS01000021">
    <property type="protein sequence ID" value="HJC23177.1"/>
    <property type="molecule type" value="Genomic_DNA"/>
</dbReference>
<name>A0A9D2SQ74_9FIRM</name>
<dbReference type="PANTHER" id="PTHR39201:SF1">
    <property type="entry name" value="FLAVODOXIN-LIKE DOMAIN-CONTAINING PROTEIN"/>
    <property type="match status" value="1"/>
</dbReference>
<dbReference type="Proteomes" id="UP000823891">
    <property type="component" value="Unassembled WGS sequence"/>
</dbReference>
<dbReference type="InterPro" id="IPR029039">
    <property type="entry name" value="Flavoprotein-like_sf"/>
</dbReference>
<reference evidence="4" key="2">
    <citation type="submission" date="2021-04" db="EMBL/GenBank/DDBJ databases">
        <authorList>
            <person name="Gilroy R."/>
        </authorList>
    </citation>
    <scope>NUCLEOTIDE SEQUENCE</scope>
    <source>
        <strain evidence="4">USAMLcec2-132</strain>
    </source>
</reference>
<keyword evidence="2" id="KW-0732">Signal</keyword>
<dbReference type="PANTHER" id="PTHR39201">
    <property type="entry name" value="EXPORTED PROTEIN-RELATED"/>
    <property type="match status" value="1"/>
</dbReference>
<dbReference type="InterPro" id="IPR008254">
    <property type="entry name" value="Flavodoxin/NO_synth"/>
</dbReference>
<dbReference type="PROSITE" id="PS51257">
    <property type="entry name" value="PROKAR_LIPOPROTEIN"/>
    <property type="match status" value="1"/>
</dbReference>
<dbReference type="PROSITE" id="PS50902">
    <property type="entry name" value="FLAVODOXIN_LIKE"/>
    <property type="match status" value="1"/>
</dbReference>
<protein>
    <submittedName>
        <fullName evidence="4">NAD(P)H-dependent oxidoreductase</fullName>
    </submittedName>
</protein>
<evidence type="ECO:0000313" key="5">
    <source>
        <dbReference type="Proteomes" id="UP000823891"/>
    </source>
</evidence>
<dbReference type="Pfam" id="PF12682">
    <property type="entry name" value="Flavodoxin_4"/>
    <property type="match status" value="1"/>
</dbReference>
<feature type="chain" id="PRO_5039632076" evidence="2">
    <location>
        <begin position="19"/>
        <end position="229"/>
    </location>
</feature>
<sequence length="229" mass="24286">MKKILSFVLILTMVFSLAACGNSGTPESSTQAATSGPEGSDAPEENTPSSESTAPTESVPQDEESSQPETETGSTSLVVYFSWSGNTESVATEIQPQTGADIFEIVPSEPYTDDYDTLLDIAQDEQANDARPAIAQSVENFDQYETVYFGFPNWWGDMPMILYTFLDDYDFSGKTIAPFVTSGGSGFSGTIESMEPDATVTEGLSLGSSEAADPAAAVTEWLAGIGLAE</sequence>
<dbReference type="Gene3D" id="3.40.50.360">
    <property type="match status" value="1"/>
</dbReference>
<evidence type="ECO:0000256" key="1">
    <source>
        <dbReference type="SAM" id="MobiDB-lite"/>
    </source>
</evidence>
<feature type="domain" description="Flavodoxin-like" evidence="3">
    <location>
        <begin position="76"/>
        <end position="229"/>
    </location>
</feature>
<feature type="compositionally biased region" description="Low complexity" evidence="1">
    <location>
        <begin position="45"/>
        <end position="59"/>
    </location>
</feature>
<feature type="compositionally biased region" description="Polar residues" evidence="1">
    <location>
        <begin position="22"/>
        <end position="34"/>
    </location>
</feature>
<dbReference type="SUPFAM" id="SSF52218">
    <property type="entry name" value="Flavoproteins"/>
    <property type="match status" value="1"/>
</dbReference>
<feature type="signal peptide" evidence="2">
    <location>
        <begin position="1"/>
        <end position="18"/>
    </location>
</feature>
<dbReference type="GO" id="GO:0010181">
    <property type="term" value="F:FMN binding"/>
    <property type="evidence" value="ECO:0007669"/>
    <property type="project" value="InterPro"/>
</dbReference>
<reference evidence="4" key="1">
    <citation type="journal article" date="2021" name="PeerJ">
        <title>Extensive microbial diversity within the chicken gut microbiome revealed by metagenomics and culture.</title>
        <authorList>
            <person name="Gilroy R."/>
            <person name="Ravi A."/>
            <person name="Getino M."/>
            <person name="Pursley I."/>
            <person name="Horton D.L."/>
            <person name="Alikhan N.F."/>
            <person name="Baker D."/>
            <person name="Gharbi K."/>
            <person name="Hall N."/>
            <person name="Watson M."/>
            <person name="Adriaenssens E.M."/>
            <person name="Foster-Nyarko E."/>
            <person name="Jarju S."/>
            <person name="Secka A."/>
            <person name="Antonio M."/>
            <person name="Oren A."/>
            <person name="Chaudhuri R.R."/>
            <person name="La Ragione R."/>
            <person name="Hildebrand F."/>
            <person name="Pallen M.J."/>
        </authorList>
    </citation>
    <scope>NUCLEOTIDE SEQUENCE</scope>
    <source>
        <strain evidence="4">USAMLcec2-132</strain>
    </source>
</reference>
<dbReference type="AlphaFoldDB" id="A0A9D2SQ74"/>
<gene>
    <name evidence="4" type="ORF">H9761_05665</name>
</gene>
<dbReference type="GO" id="GO:0016651">
    <property type="term" value="F:oxidoreductase activity, acting on NAD(P)H"/>
    <property type="evidence" value="ECO:0007669"/>
    <property type="project" value="UniProtKB-ARBA"/>
</dbReference>
<comment type="caution">
    <text evidence="4">The sequence shown here is derived from an EMBL/GenBank/DDBJ whole genome shotgun (WGS) entry which is preliminary data.</text>
</comment>